<dbReference type="SUPFAM" id="SSF46785">
    <property type="entry name" value="Winged helix' DNA-binding domain"/>
    <property type="match status" value="1"/>
</dbReference>
<proteinExistence type="predicted"/>
<dbReference type="RefSeq" id="WP_239539796.1">
    <property type="nucleotide sequence ID" value="NZ_BAAAJX010000003.1"/>
</dbReference>
<evidence type="ECO:0000313" key="3">
    <source>
        <dbReference type="Proteomes" id="UP001501742"/>
    </source>
</evidence>
<dbReference type="InterPro" id="IPR036388">
    <property type="entry name" value="WH-like_DNA-bd_sf"/>
</dbReference>
<dbReference type="PANTHER" id="PTHR33169:SF13">
    <property type="entry name" value="PADR-FAMILY TRANSCRIPTIONAL REGULATOR"/>
    <property type="match status" value="1"/>
</dbReference>
<dbReference type="Pfam" id="PF03551">
    <property type="entry name" value="PadR"/>
    <property type="match status" value="1"/>
</dbReference>
<dbReference type="InterPro" id="IPR036390">
    <property type="entry name" value="WH_DNA-bd_sf"/>
</dbReference>
<protein>
    <recommendedName>
        <fullName evidence="1">Transcription regulator PadR N-terminal domain-containing protein</fullName>
    </recommendedName>
</protein>
<reference evidence="2 3" key="1">
    <citation type="journal article" date="2019" name="Int. J. Syst. Evol. Microbiol.">
        <title>The Global Catalogue of Microorganisms (GCM) 10K type strain sequencing project: providing services to taxonomists for standard genome sequencing and annotation.</title>
        <authorList>
            <consortium name="The Broad Institute Genomics Platform"/>
            <consortium name="The Broad Institute Genome Sequencing Center for Infectious Disease"/>
            <person name="Wu L."/>
            <person name="Ma J."/>
        </authorList>
    </citation>
    <scope>NUCLEOTIDE SEQUENCE [LARGE SCALE GENOMIC DNA]</scope>
    <source>
        <strain evidence="2 3">JCM 12140</strain>
    </source>
</reference>
<dbReference type="Proteomes" id="UP001501742">
    <property type="component" value="Unassembled WGS sequence"/>
</dbReference>
<comment type="caution">
    <text evidence="2">The sequence shown here is derived from an EMBL/GenBank/DDBJ whole genome shotgun (WGS) entry which is preliminary data.</text>
</comment>
<evidence type="ECO:0000259" key="1">
    <source>
        <dbReference type="Pfam" id="PF03551"/>
    </source>
</evidence>
<dbReference type="Gene3D" id="1.10.10.10">
    <property type="entry name" value="Winged helix-like DNA-binding domain superfamily/Winged helix DNA-binding domain"/>
    <property type="match status" value="1"/>
</dbReference>
<evidence type="ECO:0000313" key="2">
    <source>
        <dbReference type="EMBL" id="GAA1492326.1"/>
    </source>
</evidence>
<dbReference type="PANTHER" id="PTHR33169">
    <property type="entry name" value="PADR-FAMILY TRANSCRIPTIONAL REGULATOR"/>
    <property type="match status" value="1"/>
</dbReference>
<dbReference type="InterPro" id="IPR052509">
    <property type="entry name" value="Metal_resp_DNA-bind_regulator"/>
</dbReference>
<dbReference type="EMBL" id="BAAAJX010000003">
    <property type="protein sequence ID" value="GAA1492326.1"/>
    <property type="molecule type" value="Genomic_DNA"/>
</dbReference>
<accession>A0ABN1Z9S3</accession>
<feature type="domain" description="Transcription regulator PadR N-terminal" evidence="1">
    <location>
        <begin position="13"/>
        <end position="86"/>
    </location>
</feature>
<organism evidence="2 3">
    <name type="scientific">Curtobacterium herbarum</name>
    <dbReference type="NCBI Taxonomy" id="150122"/>
    <lineage>
        <taxon>Bacteria</taxon>
        <taxon>Bacillati</taxon>
        <taxon>Actinomycetota</taxon>
        <taxon>Actinomycetes</taxon>
        <taxon>Micrococcales</taxon>
        <taxon>Microbacteriaceae</taxon>
        <taxon>Curtobacterium</taxon>
    </lineage>
</organism>
<sequence>MSTAEMREPTLLVLTSLAGGRKHGYGLIGDAVELSDGRVRLKVGTLYAVLDRLLDQGLVAGAGEEVVDGRLRRYFELTDAGADALDAEVRRIEANAAAARARLTAWRPSPAVRSIHIRPGGAS</sequence>
<gene>
    <name evidence="2" type="ORF">GCM10009627_06720</name>
</gene>
<dbReference type="InterPro" id="IPR005149">
    <property type="entry name" value="Tscrpt_reg_PadR_N"/>
</dbReference>
<name>A0ABN1Z9S3_9MICO</name>
<keyword evidence="3" id="KW-1185">Reference proteome</keyword>